<proteinExistence type="predicted"/>
<gene>
    <name evidence="1" type="ORF">PMAYCL1PPCAC_09637</name>
</gene>
<dbReference type="EMBL" id="BTRK01000002">
    <property type="protein sequence ID" value="GMR39442.1"/>
    <property type="molecule type" value="Genomic_DNA"/>
</dbReference>
<comment type="caution">
    <text evidence="1">The sequence shown here is derived from an EMBL/GenBank/DDBJ whole genome shotgun (WGS) entry which is preliminary data.</text>
</comment>
<dbReference type="Proteomes" id="UP001328107">
    <property type="component" value="Unassembled WGS sequence"/>
</dbReference>
<keyword evidence="2" id="KW-1185">Reference proteome</keyword>
<dbReference type="AlphaFoldDB" id="A0AAN4ZE11"/>
<evidence type="ECO:0000313" key="2">
    <source>
        <dbReference type="Proteomes" id="UP001328107"/>
    </source>
</evidence>
<sequence>TTLYARLSSGRWHCVLPPKSARTKKLMNKLIEPAPRRIYVKWYNEIKDALIPTEEITTLAVHRNDLYFCAGSKLYKVCFTPAIINCELVRPLD</sequence>
<name>A0AAN4ZE11_9BILA</name>
<evidence type="ECO:0000313" key="1">
    <source>
        <dbReference type="EMBL" id="GMR39442.1"/>
    </source>
</evidence>
<feature type="non-terminal residue" evidence="1">
    <location>
        <position position="93"/>
    </location>
</feature>
<feature type="non-terminal residue" evidence="1">
    <location>
        <position position="1"/>
    </location>
</feature>
<reference evidence="2" key="1">
    <citation type="submission" date="2022-10" db="EMBL/GenBank/DDBJ databases">
        <title>Genome assembly of Pristionchus species.</title>
        <authorList>
            <person name="Yoshida K."/>
            <person name="Sommer R.J."/>
        </authorList>
    </citation>
    <scope>NUCLEOTIDE SEQUENCE [LARGE SCALE GENOMIC DNA]</scope>
    <source>
        <strain evidence="2">RS5460</strain>
    </source>
</reference>
<accession>A0AAN4ZE11</accession>
<protein>
    <submittedName>
        <fullName evidence="1">Uncharacterized protein</fullName>
    </submittedName>
</protein>
<organism evidence="1 2">
    <name type="scientific">Pristionchus mayeri</name>
    <dbReference type="NCBI Taxonomy" id="1317129"/>
    <lineage>
        <taxon>Eukaryota</taxon>
        <taxon>Metazoa</taxon>
        <taxon>Ecdysozoa</taxon>
        <taxon>Nematoda</taxon>
        <taxon>Chromadorea</taxon>
        <taxon>Rhabditida</taxon>
        <taxon>Rhabditina</taxon>
        <taxon>Diplogasteromorpha</taxon>
        <taxon>Diplogasteroidea</taxon>
        <taxon>Neodiplogasteridae</taxon>
        <taxon>Pristionchus</taxon>
    </lineage>
</organism>